<comment type="similarity">
    <text evidence="3 11">Belongs to the cytochrome P450 family.</text>
</comment>
<evidence type="ECO:0000256" key="9">
    <source>
        <dbReference type="ARBA" id="ARBA00023136"/>
    </source>
</evidence>
<dbReference type="FunFam" id="1.10.630.10:FF:000011">
    <property type="entry name" value="Cytochrome P450 83B1"/>
    <property type="match status" value="1"/>
</dbReference>
<dbReference type="EMBL" id="KU169302">
    <property type="protein sequence ID" value="AMR44190.1"/>
    <property type="molecule type" value="mRNA"/>
</dbReference>
<keyword evidence="6 11" id="KW-0560">Oxidoreductase</keyword>
<evidence type="ECO:0000256" key="1">
    <source>
        <dbReference type="ARBA" id="ARBA00001971"/>
    </source>
</evidence>
<comment type="subcellular location">
    <subcellularLocation>
        <location evidence="2">Membrane</location>
    </subcellularLocation>
</comment>
<evidence type="ECO:0000313" key="12">
    <source>
        <dbReference type="EMBL" id="AMR44190.1"/>
    </source>
</evidence>
<dbReference type="SUPFAM" id="SSF48264">
    <property type="entry name" value="Cytochrome P450"/>
    <property type="match status" value="1"/>
</dbReference>
<evidence type="ECO:0000256" key="8">
    <source>
        <dbReference type="ARBA" id="ARBA00023033"/>
    </source>
</evidence>
<organism evidence="12">
    <name type="scientific">Santalum album</name>
    <name type="common">Indian sandalwood</name>
    <dbReference type="NCBI Taxonomy" id="35974"/>
    <lineage>
        <taxon>Eukaryota</taxon>
        <taxon>Viridiplantae</taxon>
        <taxon>Streptophyta</taxon>
        <taxon>Embryophyta</taxon>
        <taxon>Tracheophyta</taxon>
        <taxon>Spermatophyta</taxon>
        <taxon>Magnoliopsida</taxon>
        <taxon>eudicotyledons</taxon>
        <taxon>Gunneridae</taxon>
        <taxon>Pentapetalae</taxon>
        <taxon>Santalales</taxon>
        <taxon>Santalaceae</taxon>
        <taxon>Santalum</taxon>
    </lineage>
</organism>
<proteinExistence type="evidence at transcript level"/>
<dbReference type="PRINTS" id="PR00463">
    <property type="entry name" value="EP450I"/>
</dbReference>
<feature type="binding site" description="axial binding residue" evidence="10">
    <location>
        <position position="440"/>
    </location>
    <ligand>
        <name>heme</name>
        <dbReference type="ChEBI" id="CHEBI:30413"/>
    </ligand>
    <ligandPart>
        <name>Fe</name>
        <dbReference type="ChEBI" id="CHEBI:18248"/>
    </ligandPart>
</feature>
<sequence>MSPATAVILTLLVALGLSILLRRRQKRNNLPPGPPALPIIGNIHILGTLPHQSLYNLAKKYGPIMSMRLGLVPAVVISSPEAAELVLKTHDIVFASRPRLQVADYFHYGTKGVILTEYGTYWRNMRRLCTVKLLNTVKIDSFAGTRKKEVASFVQSLKEASVAHKMVNLSARVANVIENMVCLMVIGRSSDERFKLKEVIQEAAQLAGAFNIGDYVPFLMPLDLQGLTRRIKSGSKAFDDILEVIIDEHVQDIKDHDDEQHGDFIDVLLAMMNKPMDSREGLSIIDRTNIKAILVDMIGAAMDTSTSGVEWAISELIKHPRVMKKLQDEVKTVIGMNRMVEEADLPKLPYLDMVVKETMRLHPPGPLLVPRESMEDITINGYYIPKKSRIIVNAWAIGRDTNAWSNNAHEFFPERFMSSNVDLQGQDFQLIPFGSGRRGCPGMRLGLTTVRLVLAQLIHCFDLELPKGTVATDLDMSEKFGLAMPRAQHLLAFPTYRLES</sequence>
<evidence type="ECO:0000256" key="11">
    <source>
        <dbReference type="RuleBase" id="RU000461"/>
    </source>
</evidence>
<dbReference type="InterPro" id="IPR002401">
    <property type="entry name" value="Cyt_P450_E_grp-I"/>
</dbReference>
<evidence type="ECO:0000256" key="10">
    <source>
        <dbReference type="PIRSR" id="PIRSR602401-1"/>
    </source>
</evidence>
<protein>
    <submittedName>
        <fullName evidence="12">CYP736A167</fullName>
    </submittedName>
</protein>
<dbReference type="AlphaFoldDB" id="A0A142I6X1"/>
<reference evidence="12" key="1">
    <citation type="journal article" date="2016" name="Plant J.">
        <title>Heartwood specific transcriptome and metabolite signatures of tropical sandalwood (Santalum album) reveal the final step of (Z)-santalol fragrance biosynthesis.</title>
        <authorList>
            <person name="Celedon J.M."/>
            <person name="Chiang A."/>
            <person name="Yuen M.M."/>
            <person name="Diaz-Chavez M.L."/>
            <person name="Madilao L.L."/>
            <person name="Finnegan P.M."/>
            <person name="Barbour E.L."/>
            <person name="Bohlmann J."/>
        </authorList>
    </citation>
    <scope>NUCLEOTIDE SEQUENCE</scope>
</reference>
<evidence type="ECO:0000256" key="2">
    <source>
        <dbReference type="ARBA" id="ARBA00004370"/>
    </source>
</evidence>
<dbReference type="InterPro" id="IPR036396">
    <property type="entry name" value="Cyt_P450_sf"/>
</dbReference>
<evidence type="ECO:0000256" key="4">
    <source>
        <dbReference type="ARBA" id="ARBA00022617"/>
    </source>
</evidence>
<dbReference type="PANTHER" id="PTHR47943:SF9">
    <property type="entry name" value="CYTOCHROME P450"/>
    <property type="match status" value="1"/>
</dbReference>
<evidence type="ECO:0000256" key="6">
    <source>
        <dbReference type="ARBA" id="ARBA00023002"/>
    </source>
</evidence>
<evidence type="ECO:0000256" key="7">
    <source>
        <dbReference type="ARBA" id="ARBA00023004"/>
    </source>
</evidence>
<dbReference type="SMR" id="A0A142I6X1"/>
<dbReference type="InterPro" id="IPR017972">
    <property type="entry name" value="Cyt_P450_CS"/>
</dbReference>
<accession>A0A142I6X1</accession>
<evidence type="ECO:0000256" key="3">
    <source>
        <dbReference type="ARBA" id="ARBA00010617"/>
    </source>
</evidence>
<dbReference type="GO" id="GO:0005506">
    <property type="term" value="F:iron ion binding"/>
    <property type="evidence" value="ECO:0007669"/>
    <property type="project" value="InterPro"/>
</dbReference>
<evidence type="ECO:0000256" key="5">
    <source>
        <dbReference type="ARBA" id="ARBA00022723"/>
    </source>
</evidence>
<keyword evidence="5 10" id="KW-0479">Metal-binding</keyword>
<keyword evidence="7 10" id="KW-0408">Iron</keyword>
<dbReference type="Pfam" id="PF00067">
    <property type="entry name" value="p450"/>
    <property type="match status" value="1"/>
</dbReference>
<name>A0A142I6X1_SANAL</name>
<dbReference type="Gene3D" id="1.10.630.10">
    <property type="entry name" value="Cytochrome P450"/>
    <property type="match status" value="1"/>
</dbReference>
<dbReference type="PROSITE" id="PS00086">
    <property type="entry name" value="CYTOCHROME_P450"/>
    <property type="match status" value="1"/>
</dbReference>
<dbReference type="CDD" id="cd11072">
    <property type="entry name" value="CYP71-like"/>
    <property type="match status" value="1"/>
</dbReference>
<dbReference type="GO" id="GO:0016020">
    <property type="term" value="C:membrane"/>
    <property type="evidence" value="ECO:0007669"/>
    <property type="project" value="UniProtKB-SubCell"/>
</dbReference>
<dbReference type="GO" id="GO:0004497">
    <property type="term" value="F:monooxygenase activity"/>
    <property type="evidence" value="ECO:0007669"/>
    <property type="project" value="UniProtKB-KW"/>
</dbReference>
<dbReference type="GO" id="GO:0016705">
    <property type="term" value="F:oxidoreductase activity, acting on paired donors, with incorporation or reduction of molecular oxygen"/>
    <property type="evidence" value="ECO:0007669"/>
    <property type="project" value="InterPro"/>
</dbReference>
<dbReference type="PANTHER" id="PTHR47943">
    <property type="entry name" value="CYTOCHROME P450 93A3-LIKE"/>
    <property type="match status" value="1"/>
</dbReference>
<keyword evidence="4 10" id="KW-0349">Heme</keyword>
<dbReference type="GO" id="GO:0020037">
    <property type="term" value="F:heme binding"/>
    <property type="evidence" value="ECO:0007669"/>
    <property type="project" value="InterPro"/>
</dbReference>
<keyword evidence="9" id="KW-0472">Membrane</keyword>
<dbReference type="PRINTS" id="PR00385">
    <property type="entry name" value="P450"/>
</dbReference>
<dbReference type="InterPro" id="IPR001128">
    <property type="entry name" value="Cyt_P450"/>
</dbReference>
<keyword evidence="8 11" id="KW-0503">Monooxygenase</keyword>
<comment type="cofactor">
    <cofactor evidence="1 10">
        <name>heme</name>
        <dbReference type="ChEBI" id="CHEBI:30413"/>
    </cofactor>
</comment>